<dbReference type="GO" id="GO:0030170">
    <property type="term" value="F:pyridoxal phosphate binding"/>
    <property type="evidence" value="ECO:0007669"/>
    <property type="project" value="TreeGrafter"/>
</dbReference>
<reference evidence="2 3" key="1">
    <citation type="journal article" date="2016" name="Nat. Commun.">
        <title>Thousands of microbial genomes shed light on interconnected biogeochemical processes in an aquifer system.</title>
        <authorList>
            <person name="Anantharaman K."/>
            <person name="Brown C.T."/>
            <person name="Hug L.A."/>
            <person name="Sharon I."/>
            <person name="Castelle C.J."/>
            <person name="Probst A.J."/>
            <person name="Thomas B.C."/>
            <person name="Singh A."/>
            <person name="Wilkins M.J."/>
            <person name="Karaoz U."/>
            <person name="Brodie E.L."/>
            <person name="Williams K.H."/>
            <person name="Hubbard S.S."/>
            <person name="Banfield J.F."/>
        </authorList>
    </citation>
    <scope>NUCLEOTIDE SEQUENCE [LARGE SCALE GENOMIC DNA]</scope>
</reference>
<gene>
    <name evidence="2" type="ORF">A2Y47_01670</name>
</gene>
<dbReference type="PIRSF" id="PIRSF000390">
    <property type="entry name" value="PLP_StrS"/>
    <property type="match status" value="1"/>
</dbReference>
<comment type="similarity">
    <text evidence="1">Belongs to the DegT/DnrJ/EryC1 family.</text>
</comment>
<protein>
    <recommendedName>
        <fullName evidence="4">DegT/DnrJ/EryC1/StrS aminotransferase</fullName>
    </recommendedName>
</protein>
<dbReference type="PANTHER" id="PTHR30244:SF34">
    <property type="entry name" value="DTDP-4-AMINO-4,6-DIDEOXYGALACTOSE TRANSAMINASE"/>
    <property type="match status" value="1"/>
</dbReference>
<evidence type="ECO:0000313" key="2">
    <source>
        <dbReference type="EMBL" id="OGF95678.1"/>
    </source>
</evidence>
<dbReference type="SUPFAM" id="SSF53383">
    <property type="entry name" value="PLP-dependent transferases"/>
    <property type="match status" value="1"/>
</dbReference>
<evidence type="ECO:0000313" key="3">
    <source>
        <dbReference type="Proteomes" id="UP000177720"/>
    </source>
</evidence>
<dbReference type="InterPro" id="IPR015422">
    <property type="entry name" value="PyrdxlP-dep_Trfase_small"/>
</dbReference>
<dbReference type="GO" id="GO:0000271">
    <property type="term" value="P:polysaccharide biosynthetic process"/>
    <property type="evidence" value="ECO:0007669"/>
    <property type="project" value="TreeGrafter"/>
</dbReference>
<dbReference type="InterPro" id="IPR015424">
    <property type="entry name" value="PyrdxlP-dep_Trfase"/>
</dbReference>
<dbReference type="GO" id="GO:0008483">
    <property type="term" value="F:transaminase activity"/>
    <property type="evidence" value="ECO:0007669"/>
    <property type="project" value="TreeGrafter"/>
</dbReference>
<dbReference type="Gene3D" id="3.90.1150.10">
    <property type="entry name" value="Aspartate Aminotransferase, domain 1"/>
    <property type="match status" value="1"/>
</dbReference>
<sequence>MRIKLVKKTFFKETETKKKLANFIIQARFLSMGEETKKFEESFAKKQERKFAVMTSSGSAANLLLLQAFKNIGYLKNGDKIGVSSITWSTNIFPIMQLGMTPVILDSEINTLNVSPATLKKKISGLDALFLTNVLGFCDNLGEIAELCWDNKILFFEDNCESLGSKFQGKLLGNFGEAATFSFYVAHHISTIEGGMVVTDNEDLYHELLIARAHGWDRDLPEEKQKKLRLDGNVDDFYSQFTFYKLGYNLRPTDIQGFLGNDQLQYWDHIVQVRSKNFQIFNNAIRNNKNLIAIDTGHMELVSNFTVPVIARTKELCERYKKIFTEADVDIRPIIAGNISRHPYWKGENSNDLEGANFIHENGFYFTNSPDLSEEEIKYLINLLQS</sequence>
<keyword evidence="1" id="KW-0663">Pyridoxal phosphate</keyword>
<dbReference type="EMBL" id="MFIN01000012">
    <property type="protein sequence ID" value="OGF95678.1"/>
    <property type="molecule type" value="Genomic_DNA"/>
</dbReference>
<dbReference type="Pfam" id="PF01041">
    <property type="entry name" value="DegT_DnrJ_EryC1"/>
    <property type="match status" value="1"/>
</dbReference>
<evidence type="ECO:0000256" key="1">
    <source>
        <dbReference type="RuleBase" id="RU004508"/>
    </source>
</evidence>
<name>A0A1F5Y621_9BACT</name>
<comment type="caution">
    <text evidence="2">The sequence shown here is derived from an EMBL/GenBank/DDBJ whole genome shotgun (WGS) entry which is preliminary data.</text>
</comment>
<dbReference type="Proteomes" id="UP000177720">
    <property type="component" value="Unassembled WGS sequence"/>
</dbReference>
<dbReference type="Gene3D" id="3.40.640.10">
    <property type="entry name" value="Type I PLP-dependent aspartate aminotransferase-like (Major domain)"/>
    <property type="match status" value="1"/>
</dbReference>
<dbReference type="InterPro" id="IPR000653">
    <property type="entry name" value="DegT/StrS_aminotransferase"/>
</dbReference>
<proteinExistence type="inferred from homology"/>
<dbReference type="PANTHER" id="PTHR30244">
    <property type="entry name" value="TRANSAMINASE"/>
    <property type="match status" value="1"/>
</dbReference>
<accession>A0A1F5Y621</accession>
<evidence type="ECO:0008006" key="4">
    <source>
        <dbReference type="Google" id="ProtNLM"/>
    </source>
</evidence>
<organism evidence="2 3">
    <name type="scientific">Candidatus Giovannonibacteria bacterium RIFCSPLOWO2_12_43_8</name>
    <dbReference type="NCBI Taxonomy" id="1798361"/>
    <lineage>
        <taxon>Bacteria</taxon>
        <taxon>Candidatus Giovannoniibacteriota</taxon>
    </lineage>
</organism>
<dbReference type="InterPro" id="IPR015421">
    <property type="entry name" value="PyrdxlP-dep_Trfase_major"/>
</dbReference>
<dbReference type="AlphaFoldDB" id="A0A1F5Y621"/>